<comment type="subunit">
    <text evidence="3">UreD, UreF and UreG form a complex that acts as a GTP-hydrolysis-dependent molecular chaperone, activating the urease apoprotein by helping to assemble the nickel containing metallocenter of UreC. The UreE protein probably delivers the nickel.</text>
</comment>
<protein>
    <recommendedName>
        <fullName evidence="3">Urease accessory protein UreF</fullName>
    </recommendedName>
</protein>
<organism evidence="4 5">
    <name type="scientific">Oricola cellulosilytica</name>
    <dbReference type="NCBI Taxonomy" id="1429082"/>
    <lineage>
        <taxon>Bacteria</taxon>
        <taxon>Pseudomonadati</taxon>
        <taxon>Pseudomonadota</taxon>
        <taxon>Alphaproteobacteria</taxon>
        <taxon>Hyphomicrobiales</taxon>
        <taxon>Ahrensiaceae</taxon>
        <taxon>Oricola</taxon>
    </lineage>
</organism>
<proteinExistence type="inferred from homology"/>
<comment type="caution">
    <text evidence="4">The sequence shown here is derived from an EMBL/GenBank/DDBJ whole genome shotgun (WGS) entry which is preliminary data.</text>
</comment>
<reference evidence="4 5" key="1">
    <citation type="journal article" date="2015" name="Antonie Van Leeuwenhoek">
        <title>Oricola cellulosilytica gen. nov., sp. nov., a cellulose-degrading bacterium of the family Phyllobacteriaceae isolated from surface seashore water, and emended descriptions of Mesorhizobium loti and Phyllobacterium myrsinacearum.</title>
        <authorList>
            <person name="Hameed A."/>
            <person name="Shahina M."/>
            <person name="Lai W.A."/>
            <person name="Lin S.Y."/>
            <person name="Young L.S."/>
            <person name="Liu Y.C."/>
            <person name="Hsu Y.H."/>
            <person name="Young C.C."/>
        </authorList>
    </citation>
    <scope>NUCLEOTIDE SEQUENCE [LARGE SCALE GENOMIC DNA]</scope>
    <source>
        <strain evidence="4 5">KCTC 52183</strain>
    </source>
</reference>
<dbReference type="HAMAP" id="MF_01385">
    <property type="entry name" value="UreF"/>
    <property type="match status" value="1"/>
</dbReference>
<evidence type="ECO:0000256" key="3">
    <source>
        <dbReference type="HAMAP-Rule" id="MF_01385"/>
    </source>
</evidence>
<keyword evidence="1 3" id="KW-0996">Nickel insertion</keyword>
<sequence length="219" mass="22713">MSSTTDLLRLMSWLSPVFPTGGYAYSGGLEQMVHGGAIHDAQSLKGRIAALLKDGPPWNDAVLFAAAFRSSADGETIEELSELARAMAGSLERHREALDQGAAFLAAAANWFEAGALPASPTPLCVAVGAACGLQSMPAEEALAAFLHAWVSNQLQAAIRLSVVGQSGAARLLSELEPAIAETAARAKASTPGDLGSCTILADIAAMNHETLEPRLFLS</sequence>
<dbReference type="InterPro" id="IPR038277">
    <property type="entry name" value="UreF_sf"/>
</dbReference>
<dbReference type="EMBL" id="SJST01000002">
    <property type="protein sequence ID" value="TCD14973.1"/>
    <property type="molecule type" value="Genomic_DNA"/>
</dbReference>
<dbReference type="PANTHER" id="PTHR33620:SF1">
    <property type="entry name" value="UREASE ACCESSORY PROTEIN F"/>
    <property type="match status" value="1"/>
</dbReference>
<accession>A0A4R0PDZ0</accession>
<keyword evidence="3" id="KW-0963">Cytoplasm</keyword>
<evidence type="ECO:0000256" key="2">
    <source>
        <dbReference type="ARBA" id="ARBA00023186"/>
    </source>
</evidence>
<comment type="subcellular location">
    <subcellularLocation>
        <location evidence="3">Cytoplasm</location>
    </subcellularLocation>
</comment>
<keyword evidence="5" id="KW-1185">Reference proteome</keyword>
<dbReference type="GO" id="GO:0016151">
    <property type="term" value="F:nickel cation binding"/>
    <property type="evidence" value="ECO:0007669"/>
    <property type="project" value="UniProtKB-UniRule"/>
</dbReference>
<dbReference type="Gene3D" id="1.10.4190.10">
    <property type="entry name" value="Urease accessory protein UreF"/>
    <property type="match status" value="1"/>
</dbReference>
<keyword evidence="2 3" id="KW-0143">Chaperone</keyword>
<dbReference type="InterPro" id="IPR002639">
    <property type="entry name" value="UreF"/>
</dbReference>
<evidence type="ECO:0000313" key="4">
    <source>
        <dbReference type="EMBL" id="TCD14973.1"/>
    </source>
</evidence>
<dbReference type="RefSeq" id="WP_131566334.1">
    <property type="nucleotide sequence ID" value="NZ_JAINFK010000003.1"/>
</dbReference>
<gene>
    <name evidence="3" type="primary">ureF</name>
    <name evidence="4" type="ORF">E0D97_05315</name>
</gene>
<dbReference type="PANTHER" id="PTHR33620">
    <property type="entry name" value="UREASE ACCESSORY PROTEIN F"/>
    <property type="match status" value="1"/>
</dbReference>
<dbReference type="AlphaFoldDB" id="A0A4R0PDZ0"/>
<dbReference type="OrthoDB" id="9798772at2"/>
<name>A0A4R0PDZ0_9HYPH</name>
<evidence type="ECO:0000313" key="5">
    <source>
        <dbReference type="Proteomes" id="UP000291301"/>
    </source>
</evidence>
<dbReference type="Proteomes" id="UP000291301">
    <property type="component" value="Unassembled WGS sequence"/>
</dbReference>
<comment type="function">
    <text evidence="3">Required for maturation of urease via the functional incorporation of the urease nickel metallocenter.</text>
</comment>
<comment type="similarity">
    <text evidence="3">Belongs to the UreF family.</text>
</comment>
<dbReference type="GO" id="GO:0005737">
    <property type="term" value="C:cytoplasm"/>
    <property type="evidence" value="ECO:0007669"/>
    <property type="project" value="UniProtKB-SubCell"/>
</dbReference>
<dbReference type="Pfam" id="PF01730">
    <property type="entry name" value="UreF"/>
    <property type="match status" value="1"/>
</dbReference>
<evidence type="ECO:0000256" key="1">
    <source>
        <dbReference type="ARBA" id="ARBA00022988"/>
    </source>
</evidence>
<dbReference type="PIRSF" id="PIRSF009467">
    <property type="entry name" value="Ureas_acces_UreF"/>
    <property type="match status" value="1"/>
</dbReference>